<protein>
    <submittedName>
        <fullName evidence="7">ABC transporter ATP-binding protein</fullName>
    </submittedName>
</protein>
<dbReference type="PROSITE" id="PS50893">
    <property type="entry name" value="ABC_TRANSPORTER_2"/>
    <property type="match status" value="1"/>
</dbReference>
<organism evidence="7 8">
    <name type="scientific">Nocardioides jiangsuensis</name>
    <dbReference type="NCBI Taxonomy" id="2866161"/>
    <lineage>
        <taxon>Bacteria</taxon>
        <taxon>Bacillati</taxon>
        <taxon>Actinomycetota</taxon>
        <taxon>Actinomycetes</taxon>
        <taxon>Propionibacteriales</taxon>
        <taxon>Nocardioidaceae</taxon>
        <taxon>Nocardioides</taxon>
    </lineage>
</organism>
<dbReference type="EMBL" id="JAIEZQ010000002">
    <property type="protein sequence ID" value="MBY9075249.1"/>
    <property type="molecule type" value="Genomic_DNA"/>
</dbReference>
<keyword evidence="3" id="KW-0547">Nucleotide-binding</keyword>
<comment type="similarity">
    <text evidence="1">Belongs to the ABC transporter superfamily.</text>
</comment>
<dbReference type="InterPro" id="IPR003439">
    <property type="entry name" value="ABC_transporter-like_ATP-bd"/>
</dbReference>
<evidence type="ECO:0000256" key="1">
    <source>
        <dbReference type="ARBA" id="ARBA00005417"/>
    </source>
</evidence>
<sequence length="336" mass="35785">MDVITGGTGQVAGGTRPQTGPALETHGLTRSYGARVAVDSVELLVERGVVLGLLGPNGAGKTTLIRMLSTVLRCDAGSFRVAGVAHTDPVRIRRAVGVLPESAGYPRGQTCEEWLTLHARLFGVRRRDARALAARLLGEVGLEDRRRSLIAGLSRGMRQRLGIARALVNDPEVVFLDEPTLGLDPFGQRQVLDLVTRIAREHGVTVVLSTHVLDEVEQICDRVVILNRGRVVADGTMAEVVRRAAAPREGRLEVPADHRARALDTLAAHHVPAEPGANGHLGMVRLELPGDVAPEDSSAAALRCLLDAGVPVLGFSVEGGRLSDAFLRVTRGDGDE</sequence>
<dbReference type="Pfam" id="PF00005">
    <property type="entry name" value="ABC_tran"/>
    <property type="match status" value="1"/>
</dbReference>
<dbReference type="InterPro" id="IPR027417">
    <property type="entry name" value="P-loop_NTPase"/>
</dbReference>
<keyword evidence="2" id="KW-0813">Transport</keyword>
<dbReference type="CDD" id="cd03230">
    <property type="entry name" value="ABC_DR_subfamily_A"/>
    <property type="match status" value="1"/>
</dbReference>
<evidence type="ECO:0000313" key="7">
    <source>
        <dbReference type="EMBL" id="MBY9075249.1"/>
    </source>
</evidence>
<evidence type="ECO:0000256" key="2">
    <source>
        <dbReference type="ARBA" id="ARBA00022448"/>
    </source>
</evidence>
<feature type="compositionally biased region" description="Gly residues" evidence="5">
    <location>
        <begin position="1"/>
        <end position="12"/>
    </location>
</feature>
<reference evidence="7 8" key="1">
    <citation type="submission" date="2021-08" db="EMBL/GenBank/DDBJ databases">
        <title>Nocardioides bacterium WL0053 sp. nov., isolated from the sediment.</title>
        <authorList>
            <person name="Wang L."/>
            <person name="Zhang D."/>
            <person name="Zhang A."/>
        </authorList>
    </citation>
    <scope>NUCLEOTIDE SEQUENCE [LARGE SCALE GENOMIC DNA]</scope>
    <source>
        <strain evidence="7 8">WL0053</strain>
    </source>
</reference>
<dbReference type="RefSeq" id="WP_221025020.1">
    <property type="nucleotide sequence ID" value="NZ_JAIEZQ010000002.1"/>
</dbReference>
<evidence type="ECO:0000259" key="6">
    <source>
        <dbReference type="PROSITE" id="PS50893"/>
    </source>
</evidence>
<name>A0ABS7RLA2_9ACTN</name>
<dbReference type="SUPFAM" id="SSF52540">
    <property type="entry name" value="P-loop containing nucleoside triphosphate hydrolases"/>
    <property type="match status" value="1"/>
</dbReference>
<evidence type="ECO:0000256" key="3">
    <source>
        <dbReference type="ARBA" id="ARBA00022741"/>
    </source>
</evidence>
<dbReference type="PANTHER" id="PTHR43335">
    <property type="entry name" value="ABC TRANSPORTER, ATP-BINDING PROTEIN"/>
    <property type="match status" value="1"/>
</dbReference>
<dbReference type="InterPro" id="IPR003593">
    <property type="entry name" value="AAA+_ATPase"/>
</dbReference>
<gene>
    <name evidence="7" type="ORF">K1X13_10510</name>
</gene>
<evidence type="ECO:0000256" key="4">
    <source>
        <dbReference type="ARBA" id="ARBA00022840"/>
    </source>
</evidence>
<evidence type="ECO:0000256" key="5">
    <source>
        <dbReference type="SAM" id="MobiDB-lite"/>
    </source>
</evidence>
<accession>A0ABS7RLA2</accession>
<proteinExistence type="inferred from homology"/>
<keyword evidence="8" id="KW-1185">Reference proteome</keyword>
<dbReference type="Proteomes" id="UP000754710">
    <property type="component" value="Unassembled WGS sequence"/>
</dbReference>
<feature type="region of interest" description="Disordered" evidence="5">
    <location>
        <begin position="1"/>
        <end position="25"/>
    </location>
</feature>
<dbReference type="SMART" id="SM00382">
    <property type="entry name" value="AAA"/>
    <property type="match status" value="1"/>
</dbReference>
<keyword evidence="4 7" id="KW-0067">ATP-binding</keyword>
<dbReference type="PANTHER" id="PTHR43335:SF4">
    <property type="entry name" value="ABC TRANSPORTER, ATP-BINDING PROTEIN"/>
    <property type="match status" value="1"/>
</dbReference>
<dbReference type="GO" id="GO:0005524">
    <property type="term" value="F:ATP binding"/>
    <property type="evidence" value="ECO:0007669"/>
    <property type="project" value="UniProtKB-KW"/>
</dbReference>
<feature type="domain" description="ABC transporter" evidence="6">
    <location>
        <begin position="23"/>
        <end position="253"/>
    </location>
</feature>
<comment type="caution">
    <text evidence="7">The sequence shown here is derived from an EMBL/GenBank/DDBJ whole genome shotgun (WGS) entry which is preliminary data.</text>
</comment>
<dbReference type="Gene3D" id="3.40.50.300">
    <property type="entry name" value="P-loop containing nucleotide triphosphate hydrolases"/>
    <property type="match status" value="1"/>
</dbReference>
<evidence type="ECO:0000313" key="8">
    <source>
        <dbReference type="Proteomes" id="UP000754710"/>
    </source>
</evidence>